<keyword evidence="3" id="KW-0808">Transferase</keyword>
<dbReference type="Pfam" id="PF00069">
    <property type="entry name" value="Pkinase"/>
    <property type="match status" value="1"/>
</dbReference>
<keyword evidence="4 9" id="KW-0547">Nucleotide-binding</keyword>
<evidence type="ECO:0000256" key="1">
    <source>
        <dbReference type="ARBA" id="ARBA00012513"/>
    </source>
</evidence>
<evidence type="ECO:0000256" key="9">
    <source>
        <dbReference type="PROSITE-ProRule" id="PRU10141"/>
    </source>
</evidence>
<protein>
    <recommendedName>
        <fullName evidence="1">non-specific serine/threonine protein kinase</fullName>
        <ecNumber evidence="1">2.7.11.1</ecNumber>
    </recommendedName>
</protein>
<evidence type="ECO:0000256" key="8">
    <source>
        <dbReference type="ARBA" id="ARBA00048679"/>
    </source>
</evidence>
<evidence type="ECO:0000313" key="13">
    <source>
        <dbReference type="Proteomes" id="UP001515480"/>
    </source>
</evidence>
<dbReference type="InterPro" id="IPR017441">
    <property type="entry name" value="Protein_kinase_ATP_BS"/>
</dbReference>
<evidence type="ECO:0000256" key="6">
    <source>
        <dbReference type="ARBA" id="ARBA00022840"/>
    </source>
</evidence>
<evidence type="ECO:0000313" key="12">
    <source>
        <dbReference type="EMBL" id="KAL1510371.1"/>
    </source>
</evidence>
<dbReference type="Gene3D" id="1.10.510.10">
    <property type="entry name" value="Transferase(Phosphotransferase) domain 1"/>
    <property type="match status" value="1"/>
</dbReference>
<dbReference type="EC" id="2.7.11.1" evidence="1"/>
<dbReference type="EMBL" id="JBGBPQ010000015">
    <property type="protein sequence ID" value="KAL1510371.1"/>
    <property type="molecule type" value="Genomic_DNA"/>
</dbReference>
<dbReference type="GO" id="GO:0007165">
    <property type="term" value="P:signal transduction"/>
    <property type="evidence" value="ECO:0007669"/>
    <property type="project" value="TreeGrafter"/>
</dbReference>
<gene>
    <name evidence="12" type="ORF">AB1Y20_006682</name>
</gene>
<dbReference type="Proteomes" id="UP001515480">
    <property type="component" value="Unassembled WGS sequence"/>
</dbReference>
<dbReference type="GO" id="GO:0005524">
    <property type="term" value="F:ATP binding"/>
    <property type="evidence" value="ECO:0007669"/>
    <property type="project" value="UniProtKB-UniRule"/>
</dbReference>
<dbReference type="PROSITE" id="PS50011">
    <property type="entry name" value="PROTEIN_KINASE_DOM"/>
    <property type="match status" value="1"/>
</dbReference>
<evidence type="ECO:0000259" key="11">
    <source>
        <dbReference type="PROSITE" id="PS50011"/>
    </source>
</evidence>
<proteinExistence type="predicted"/>
<evidence type="ECO:0000256" key="2">
    <source>
        <dbReference type="ARBA" id="ARBA00022527"/>
    </source>
</evidence>
<dbReference type="FunFam" id="1.10.510.10:FF:000571">
    <property type="entry name" value="Maternal embryonic leucine zipper kinase"/>
    <property type="match status" value="1"/>
</dbReference>
<dbReference type="InterPro" id="IPR000719">
    <property type="entry name" value="Prot_kinase_dom"/>
</dbReference>
<evidence type="ECO:0000256" key="5">
    <source>
        <dbReference type="ARBA" id="ARBA00022777"/>
    </source>
</evidence>
<dbReference type="GO" id="GO:0004674">
    <property type="term" value="F:protein serine/threonine kinase activity"/>
    <property type="evidence" value="ECO:0007669"/>
    <property type="project" value="UniProtKB-KW"/>
</dbReference>
<keyword evidence="5" id="KW-0418">Kinase</keyword>
<evidence type="ECO:0000256" key="10">
    <source>
        <dbReference type="SAM" id="MobiDB-lite"/>
    </source>
</evidence>
<comment type="catalytic activity">
    <reaction evidence="7">
        <text>L-threonyl-[protein] + ATP = O-phospho-L-threonyl-[protein] + ADP + H(+)</text>
        <dbReference type="Rhea" id="RHEA:46608"/>
        <dbReference type="Rhea" id="RHEA-COMP:11060"/>
        <dbReference type="Rhea" id="RHEA-COMP:11605"/>
        <dbReference type="ChEBI" id="CHEBI:15378"/>
        <dbReference type="ChEBI" id="CHEBI:30013"/>
        <dbReference type="ChEBI" id="CHEBI:30616"/>
        <dbReference type="ChEBI" id="CHEBI:61977"/>
        <dbReference type="ChEBI" id="CHEBI:456216"/>
        <dbReference type="EC" id="2.7.11.1"/>
    </reaction>
</comment>
<dbReference type="PROSITE" id="PS00107">
    <property type="entry name" value="PROTEIN_KINASE_ATP"/>
    <property type="match status" value="1"/>
</dbReference>
<evidence type="ECO:0000256" key="3">
    <source>
        <dbReference type="ARBA" id="ARBA00022679"/>
    </source>
</evidence>
<name>A0AB34J0D7_PRYPA</name>
<keyword evidence="6 9" id="KW-0067">ATP-binding</keyword>
<dbReference type="SUPFAM" id="SSF56112">
    <property type="entry name" value="Protein kinase-like (PK-like)"/>
    <property type="match status" value="1"/>
</dbReference>
<dbReference type="AlphaFoldDB" id="A0AB34J0D7"/>
<reference evidence="12 13" key="1">
    <citation type="journal article" date="2024" name="Science">
        <title>Giant polyketide synthase enzymes in the biosynthesis of giant marine polyether toxins.</title>
        <authorList>
            <person name="Fallon T.R."/>
            <person name="Shende V.V."/>
            <person name="Wierzbicki I.H."/>
            <person name="Pendleton A.L."/>
            <person name="Watervoot N.F."/>
            <person name="Auber R.P."/>
            <person name="Gonzalez D.J."/>
            <person name="Wisecaver J.H."/>
            <person name="Moore B.S."/>
        </authorList>
    </citation>
    <scope>NUCLEOTIDE SEQUENCE [LARGE SCALE GENOMIC DNA]</scope>
    <source>
        <strain evidence="12 13">12B1</strain>
    </source>
</reference>
<dbReference type="PANTHER" id="PTHR43895">
    <property type="entry name" value="CALCIUM/CALMODULIN-DEPENDENT PROTEIN KINASE KINASE-RELATED"/>
    <property type="match status" value="1"/>
</dbReference>
<evidence type="ECO:0000256" key="4">
    <source>
        <dbReference type="ARBA" id="ARBA00022741"/>
    </source>
</evidence>
<keyword evidence="13" id="KW-1185">Reference proteome</keyword>
<comment type="catalytic activity">
    <reaction evidence="8">
        <text>L-seryl-[protein] + ATP = O-phospho-L-seryl-[protein] + ADP + H(+)</text>
        <dbReference type="Rhea" id="RHEA:17989"/>
        <dbReference type="Rhea" id="RHEA-COMP:9863"/>
        <dbReference type="Rhea" id="RHEA-COMP:11604"/>
        <dbReference type="ChEBI" id="CHEBI:15378"/>
        <dbReference type="ChEBI" id="CHEBI:29999"/>
        <dbReference type="ChEBI" id="CHEBI:30616"/>
        <dbReference type="ChEBI" id="CHEBI:83421"/>
        <dbReference type="ChEBI" id="CHEBI:456216"/>
        <dbReference type="EC" id="2.7.11.1"/>
    </reaction>
</comment>
<accession>A0AB34J0D7</accession>
<sequence length="391" mass="42787">MPKTASTAWLTDAFSSALDLGKSYMSNGHKVGDFVMSDTALGEGGYGKVFKGTNKITGEQVAIKVIDTKRMKATAIVKEVATLKRLGRHPNIIALYGYYELHEKHYIVMESVTGGELFKQVELHGCLSEANAHKYFVQLISGVSHMHANGVVHRDLKLENALLDADEKDLKIIDFGLAHAFKPRSDGDGFETERLKHFCGSKSYCPPEMLASVPYDGYPADIYSLGVCLFALLTGFFPLEEACPRDWRFEKLARCQLAGRSTTQKVFEFYRRPCPLSANAVALLDAMLQLDPQKRCTLGAVVRSPWLVGKDGGGGASSSQAPCDRELDLNSLDMAYRGMSPLNALFDLQSMPSPSYVDDEEDASAGHTLAPLPPGVERQSAASHLEPFIPS</sequence>
<feature type="binding site" evidence="9">
    <location>
        <position position="64"/>
    </location>
    <ligand>
        <name>ATP</name>
        <dbReference type="ChEBI" id="CHEBI:30616"/>
    </ligand>
</feature>
<dbReference type="PANTHER" id="PTHR43895:SF32">
    <property type="entry name" value="SERINE_THREONINE-PROTEIN KINASE CHK1"/>
    <property type="match status" value="1"/>
</dbReference>
<dbReference type="SMART" id="SM00220">
    <property type="entry name" value="S_TKc"/>
    <property type="match status" value="1"/>
</dbReference>
<organism evidence="12 13">
    <name type="scientific">Prymnesium parvum</name>
    <name type="common">Toxic golden alga</name>
    <dbReference type="NCBI Taxonomy" id="97485"/>
    <lineage>
        <taxon>Eukaryota</taxon>
        <taxon>Haptista</taxon>
        <taxon>Haptophyta</taxon>
        <taxon>Prymnesiophyceae</taxon>
        <taxon>Prymnesiales</taxon>
        <taxon>Prymnesiaceae</taxon>
        <taxon>Prymnesium</taxon>
    </lineage>
</organism>
<dbReference type="InterPro" id="IPR011009">
    <property type="entry name" value="Kinase-like_dom_sf"/>
</dbReference>
<comment type="caution">
    <text evidence="12">The sequence shown here is derived from an EMBL/GenBank/DDBJ whole genome shotgun (WGS) entry which is preliminary data.</text>
</comment>
<feature type="region of interest" description="Disordered" evidence="10">
    <location>
        <begin position="353"/>
        <end position="391"/>
    </location>
</feature>
<feature type="domain" description="Protein kinase" evidence="11">
    <location>
        <begin position="35"/>
        <end position="307"/>
    </location>
</feature>
<keyword evidence="2" id="KW-0723">Serine/threonine-protein kinase</keyword>
<evidence type="ECO:0000256" key="7">
    <source>
        <dbReference type="ARBA" id="ARBA00047899"/>
    </source>
</evidence>